<accession>A0A392TK24</accession>
<feature type="non-terminal residue" evidence="1">
    <location>
        <position position="1"/>
    </location>
</feature>
<dbReference type="Proteomes" id="UP000265520">
    <property type="component" value="Unassembled WGS sequence"/>
</dbReference>
<dbReference type="AlphaFoldDB" id="A0A392TK24"/>
<protein>
    <submittedName>
        <fullName evidence="1">Uncharacterized protein</fullName>
    </submittedName>
</protein>
<evidence type="ECO:0000313" key="1">
    <source>
        <dbReference type="EMBL" id="MCI60797.1"/>
    </source>
</evidence>
<organism evidence="1 2">
    <name type="scientific">Trifolium medium</name>
    <dbReference type="NCBI Taxonomy" id="97028"/>
    <lineage>
        <taxon>Eukaryota</taxon>
        <taxon>Viridiplantae</taxon>
        <taxon>Streptophyta</taxon>
        <taxon>Embryophyta</taxon>
        <taxon>Tracheophyta</taxon>
        <taxon>Spermatophyta</taxon>
        <taxon>Magnoliopsida</taxon>
        <taxon>eudicotyledons</taxon>
        <taxon>Gunneridae</taxon>
        <taxon>Pentapetalae</taxon>
        <taxon>rosids</taxon>
        <taxon>fabids</taxon>
        <taxon>Fabales</taxon>
        <taxon>Fabaceae</taxon>
        <taxon>Papilionoideae</taxon>
        <taxon>50 kb inversion clade</taxon>
        <taxon>NPAAA clade</taxon>
        <taxon>Hologalegina</taxon>
        <taxon>IRL clade</taxon>
        <taxon>Trifolieae</taxon>
        <taxon>Trifolium</taxon>
    </lineage>
</organism>
<keyword evidence="2" id="KW-1185">Reference proteome</keyword>
<name>A0A392TK24_9FABA</name>
<comment type="caution">
    <text evidence="1">The sequence shown here is derived from an EMBL/GenBank/DDBJ whole genome shotgun (WGS) entry which is preliminary data.</text>
</comment>
<sequence length="30" mass="3111">APSRSGEVWTVSVNGAARGGLRALRRCALV</sequence>
<proteinExistence type="predicted"/>
<dbReference type="EMBL" id="LXQA010588238">
    <property type="protein sequence ID" value="MCI60797.1"/>
    <property type="molecule type" value="Genomic_DNA"/>
</dbReference>
<reference evidence="1 2" key="1">
    <citation type="journal article" date="2018" name="Front. Plant Sci.">
        <title>Red Clover (Trifolium pratense) and Zigzag Clover (T. medium) - A Picture of Genomic Similarities and Differences.</title>
        <authorList>
            <person name="Dluhosova J."/>
            <person name="Istvanek J."/>
            <person name="Nedelnik J."/>
            <person name="Repkova J."/>
        </authorList>
    </citation>
    <scope>NUCLEOTIDE SEQUENCE [LARGE SCALE GENOMIC DNA]</scope>
    <source>
        <strain evidence="2">cv. 10/8</strain>
        <tissue evidence="1">Leaf</tissue>
    </source>
</reference>
<evidence type="ECO:0000313" key="2">
    <source>
        <dbReference type="Proteomes" id="UP000265520"/>
    </source>
</evidence>